<gene>
    <name evidence="2" type="ORF">CALCODRAFT_517490</name>
</gene>
<feature type="region of interest" description="Disordered" evidence="1">
    <location>
        <begin position="1"/>
        <end position="26"/>
    </location>
</feature>
<dbReference type="EMBL" id="KV423964">
    <property type="protein sequence ID" value="KZT57400.1"/>
    <property type="molecule type" value="Genomic_DNA"/>
</dbReference>
<dbReference type="InParanoid" id="A0A165FZB2"/>
<evidence type="ECO:0000313" key="2">
    <source>
        <dbReference type="EMBL" id="KZT57400.1"/>
    </source>
</evidence>
<evidence type="ECO:0000313" key="3">
    <source>
        <dbReference type="Proteomes" id="UP000076842"/>
    </source>
</evidence>
<sequence length="395" mass="44842">MVRPRAKAQRAVTYPAKQTHNPDEPAHDPEYILLGYRLPKTKWHDWKEIHPSSKDDYDLLMTVTWSEFYGSRLYGPFIDIFPITPLDGPDSGTPTDLLLVRRRNPTSYDDLIETDKDKEAKKEGIALGLPPDGLKCILPWFHHLLSDVRNTNKIENSSYGATNMILLLTFQHALPAPHAFMIKPQGNLYIAYDATGANAFEQIRALFAAQDSSRTDIGALEVNTPSPVRELATNLRINFPGEAEITLPQSAQGLQTLHKKHNPQDSFGNESTRLAIRHPDYTTVTFTGDTQIIRNIVENKRLGVLWSDCRSQVTTYLRRVKQTNPPRNFLLLVILGLTVKILRLTDTNEPSDSFPLEDFERLYLCIRSTLPAFENHDLRLFPTPSLTQIHNLPVL</sequence>
<evidence type="ECO:0000256" key="1">
    <source>
        <dbReference type="SAM" id="MobiDB-lite"/>
    </source>
</evidence>
<dbReference type="Proteomes" id="UP000076842">
    <property type="component" value="Unassembled WGS sequence"/>
</dbReference>
<name>A0A165FZB2_9BASI</name>
<accession>A0A165FZB2</accession>
<protein>
    <submittedName>
        <fullName evidence="2">Uncharacterized protein</fullName>
    </submittedName>
</protein>
<reference evidence="2 3" key="1">
    <citation type="journal article" date="2016" name="Mol. Biol. Evol.">
        <title>Comparative Genomics of Early-Diverging Mushroom-Forming Fungi Provides Insights into the Origins of Lignocellulose Decay Capabilities.</title>
        <authorList>
            <person name="Nagy L.G."/>
            <person name="Riley R."/>
            <person name="Tritt A."/>
            <person name="Adam C."/>
            <person name="Daum C."/>
            <person name="Floudas D."/>
            <person name="Sun H."/>
            <person name="Yadav J.S."/>
            <person name="Pangilinan J."/>
            <person name="Larsson K.H."/>
            <person name="Matsuura K."/>
            <person name="Barry K."/>
            <person name="Labutti K."/>
            <person name="Kuo R."/>
            <person name="Ohm R.A."/>
            <person name="Bhattacharya S.S."/>
            <person name="Shirouzu T."/>
            <person name="Yoshinaga Y."/>
            <person name="Martin F.M."/>
            <person name="Grigoriev I.V."/>
            <person name="Hibbett D.S."/>
        </authorList>
    </citation>
    <scope>NUCLEOTIDE SEQUENCE [LARGE SCALE GENOMIC DNA]</scope>
    <source>
        <strain evidence="2 3">HHB12733</strain>
    </source>
</reference>
<organism evidence="2 3">
    <name type="scientific">Calocera cornea HHB12733</name>
    <dbReference type="NCBI Taxonomy" id="1353952"/>
    <lineage>
        <taxon>Eukaryota</taxon>
        <taxon>Fungi</taxon>
        <taxon>Dikarya</taxon>
        <taxon>Basidiomycota</taxon>
        <taxon>Agaricomycotina</taxon>
        <taxon>Dacrymycetes</taxon>
        <taxon>Dacrymycetales</taxon>
        <taxon>Dacrymycetaceae</taxon>
        <taxon>Calocera</taxon>
    </lineage>
</organism>
<keyword evidence="3" id="KW-1185">Reference proteome</keyword>
<dbReference type="AlphaFoldDB" id="A0A165FZB2"/>
<proteinExistence type="predicted"/>